<dbReference type="EMBL" id="BAABLX010000009">
    <property type="protein sequence ID" value="GAA4937947.1"/>
    <property type="molecule type" value="Genomic_DNA"/>
</dbReference>
<comment type="caution">
    <text evidence="7">The sequence shown here is derived from an EMBL/GenBank/DDBJ whole genome shotgun (WGS) entry which is preliminary data.</text>
</comment>
<dbReference type="GO" id="GO:0008983">
    <property type="term" value="F:protein-glutamate O-methyltransferase activity"/>
    <property type="evidence" value="ECO:0007669"/>
    <property type="project" value="UniProtKB-EC"/>
</dbReference>
<accession>A0AAV3U0I1</accession>
<gene>
    <name evidence="7" type="primary">pilK</name>
    <name evidence="7" type="ORF">GCM10025791_14640</name>
</gene>
<dbReference type="SMART" id="SM00138">
    <property type="entry name" value="MeTrc"/>
    <property type="match status" value="1"/>
</dbReference>
<keyword evidence="4" id="KW-0808">Transferase</keyword>
<reference evidence="8" key="1">
    <citation type="journal article" date="2019" name="Int. J. Syst. Evol. Microbiol.">
        <title>The Global Catalogue of Microorganisms (GCM) 10K type strain sequencing project: providing services to taxonomists for standard genome sequencing and annotation.</title>
        <authorList>
            <consortium name="The Broad Institute Genomics Platform"/>
            <consortium name="The Broad Institute Genome Sequencing Center for Infectious Disease"/>
            <person name="Wu L."/>
            <person name="Ma J."/>
        </authorList>
    </citation>
    <scope>NUCLEOTIDE SEQUENCE [LARGE SCALE GENOMIC DNA]</scope>
    <source>
        <strain evidence="8">JCM 19134</strain>
    </source>
</reference>
<keyword evidence="8" id="KW-1185">Reference proteome</keyword>
<organism evidence="7 8">
    <name type="scientific">Halioxenophilus aromaticivorans</name>
    <dbReference type="NCBI Taxonomy" id="1306992"/>
    <lineage>
        <taxon>Bacteria</taxon>
        <taxon>Pseudomonadati</taxon>
        <taxon>Pseudomonadota</taxon>
        <taxon>Gammaproteobacteria</taxon>
        <taxon>Alteromonadales</taxon>
        <taxon>Alteromonadaceae</taxon>
        <taxon>Halioxenophilus</taxon>
    </lineage>
</organism>
<feature type="domain" description="CheR-type methyltransferase" evidence="6">
    <location>
        <begin position="1"/>
        <end position="250"/>
    </location>
</feature>
<evidence type="ECO:0000256" key="1">
    <source>
        <dbReference type="ARBA" id="ARBA00001541"/>
    </source>
</evidence>
<dbReference type="Pfam" id="PF01739">
    <property type="entry name" value="CheR"/>
    <property type="match status" value="1"/>
</dbReference>
<keyword evidence="5" id="KW-0949">S-adenosyl-L-methionine</keyword>
<dbReference type="PROSITE" id="PS50123">
    <property type="entry name" value="CHER"/>
    <property type="match status" value="1"/>
</dbReference>
<dbReference type="EC" id="2.1.1.80" evidence="2"/>
<dbReference type="AlphaFoldDB" id="A0AAV3U0I1"/>
<evidence type="ECO:0000313" key="8">
    <source>
        <dbReference type="Proteomes" id="UP001409585"/>
    </source>
</evidence>
<protein>
    <recommendedName>
        <fullName evidence="2">protein-glutamate O-methyltransferase</fullName>
        <ecNumber evidence="2">2.1.1.80</ecNumber>
    </recommendedName>
</protein>
<name>A0AAV3U0I1_9ALTE</name>
<dbReference type="InterPro" id="IPR022642">
    <property type="entry name" value="CheR_C"/>
</dbReference>
<evidence type="ECO:0000256" key="5">
    <source>
        <dbReference type="ARBA" id="ARBA00022691"/>
    </source>
</evidence>
<evidence type="ECO:0000256" key="3">
    <source>
        <dbReference type="ARBA" id="ARBA00022603"/>
    </source>
</evidence>
<comment type="catalytic activity">
    <reaction evidence="1">
        <text>L-glutamyl-[protein] + S-adenosyl-L-methionine = [protein]-L-glutamate 5-O-methyl ester + S-adenosyl-L-homocysteine</text>
        <dbReference type="Rhea" id="RHEA:24452"/>
        <dbReference type="Rhea" id="RHEA-COMP:10208"/>
        <dbReference type="Rhea" id="RHEA-COMP:10311"/>
        <dbReference type="ChEBI" id="CHEBI:29973"/>
        <dbReference type="ChEBI" id="CHEBI:57856"/>
        <dbReference type="ChEBI" id="CHEBI:59789"/>
        <dbReference type="ChEBI" id="CHEBI:82795"/>
        <dbReference type="EC" id="2.1.1.80"/>
    </reaction>
</comment>
<dbReference type="InterPro" id="IPR036804">
    <property type="entry name" value="CheR_N_sf"/>
</dbReference>
<dbReference type="CDD" id="cd02440">
    <property type="entry name" value="AdoMet_MTases"/>
    <property type="match status" value="1"/>
</dbReference>
<dbReference type="SUPFAM" id="SSF47757">
    <property type="entry name" value="Chemotaxis receptor methyltransferase CheR, N-terminal domain"/>
    <property type="match status" value="1"/>
</dbReference>
<evidence type="ECO:0000256" key="4">
    <source>
        <dbReference type="ARBA" id="ARBA00022679"/>
    </source>
</evidence>
<keyword evidence="3 7" id="KW-0489">Methyltransferase</keyword>
<dbReference type="SUPFAM" id="SSF53335">
    <property type="entry name" value="S-adenosyl-L-methionine-dependent methyltransferases"/>
    <property type="match status" value="1"/>
</dbReference>
<evidence type="ECO:0000256" key="2">
    <source>
        <dbReference type="ARBA" id="ARBA00012534"/>
    </source>
</evidence>
<dbReference type="Gene3D" id="1.10.155.10">
    <property type="entry name" value="Chemotaxis receptor methyltransferase CheR, N-terminal domain"/>
    <property type="match status" value="1"/>
</dbReference>
<dbReference type="InterPro" id="IPR000780">
    <property type="entry name" value="CheR_MeTrfase"/>
</dbReference>
<dbReference type="Gene3D" id="3.40.50.150">
    <property type="entry name" value="Vaccinia Virus protein VP39"/>
    <property type="match status" value="1"/>
</dbReference>
<dbReference type="PANTHER" id="PTHR24422:SF10">
    <property type="entry name" value="CHEMOTAXIS PROTEIN METHYLTRANSFERASE 2"/>
    <property type="match status" value="1"/>
</dbReference>
<dbReference type="InterPro" id="IPR050903">
    <property type="entry name" value="Bact_Chemotaxis_MeTrfase"/>
</dbReference>
<dbReference type="Proteomes" id="UP001409585">
    <property type="component" value="Unassembled WGS sequence"/>
</dbReference>
<dbReference type="GO" id="GO:0032259">
    <property type="term" value="P:methylation"/>
    <property type="evidence" value="ECO:0007669"/>
    <property type="project" value="UniProtKB-KW"/>
</dbReference>
<proteinExistence type="predicted"/>
<dbReference type="PRINTS" id="PR00996">
    <property type="entry name" value="CHERMTFRASE"/>
</dbReference>
<dbReference type="PANTHER" id="PTHR24422">
    <property type="entry name" value="CHEMOTAXIS PROTEIN METHYLTRANSFERASE"/>
    <property type="match status" value="1"/>
</dbReference>
<evidence type="ECO:0000313" key="7">
    <source>
        <dbReference type="EMBL" id="GAA4937947.1"/>
    </source>
</evidence>
<dbReference type="RefSeq" id="WP_345419416.1">
    <property type="nucleotide sequence ID" value="NZ_AP031496.1"/>
</dbReference>
<sequence length="273" mass="30037">MQLQPEQIALWANKLEQDTGVHLGALQASLLGSQIKLRMQALGLEDADSYYAQVCSSPPEWQSLLARLLVKETQFFRNREALAGIQAFVRKKLATQTQGFGIDVCSLGCATGEEAYSLAASLQQALAEPNESGHGNYYSVTGVDLCAAALQTARAGLYPKSRLQQLTAAEIAAIFDPEQQQFRVKQAIKNRVTFIRGNLCDIDSVVAVPMDVIVCLNVLIYFRRWRRRALLNQLVNRLKPGGLLIIGSGELPGWQNSHLTALNLGGVQAYQRH</sequence>
<evidence type="ECO:0000259" key="6">
    <source>
        <dbReference type="PROSITE" id="PS50123"/>
    </source>
</evidence>
<dbReference type="InterPro" id="IPR029063">
    <property type="entry name" value="SAM-dependent_MTases_sf"/>
</dbReference>